<evidence type="ECO:0000256" key="1">
    <source>
        <dbReference type="ARBA" id="ARBA00010088"/>
    </source>
</evidence>
<feature type="domain" description="AB hydrolase-1" evidence="5">
    <location>
        <begin position="72"/>
        <end position="289"/>
    </location>
</feature>
<feature type="domain" description="Peptidase S33 tripeptidyl aminopeptidase-like C-terminal" evidence="6">
    <location>
        <begin position="366"/>
        <end position="464"/>
    </location>
</feature>
<evidence type="ECO:0000313" key="8">
    <source>
        <dbReference type="Proteomes" id="UP000605568"/>
    </source>
</evidence>
<dbReference type="Pfam" id="PF08386">
    <property type="entry name" value="Abhydrolase_4"/>
    <property type="match status" value="1"/>
</dbReference>
<dbReference type="SUPFAM" id="SSF53474">
    <property type="entry name" value="alpha/beta-Hydrolases"/>
    <property type="match status" value="1"/>
</dbReference>
<feature type="chain" id="PRO_5047479032" evidence="4">
    <location>
        <begin position="21"/>
        <end position="467"/>
    </location>
</feature>
<keyword evidence="3" id="KW-0378">Hydrolase</keyword>
<comment type="similarity">
    <text evidence="1">Belongs to the peptidase S33 family.</text>
</comment>
<evidence type="ECO:0000259" key="5">
    <source>
        <dbReference type="Pfam" id="PF00561"/>
    </source>
</evidence>
<comment type="caution">
    <text evidence="7">The sequence shown here is derived from an EMBL/GenBank/DDBJ whole genome shotgun (WGS) entry which is preliminary data.</text>
</comment>
<reference evidence="8" key="1">
    <citation type="journal article" date="2019" name="Int. J. Syst. Evol. Microbiol.">
        <title>The Global Catalogue of Microorganisms (GCM) 10K type strain sequencing project: providing services to taxonomists for standard genome sequencing and annotation.</title>
        <authorList>
            <consortium name="The Broad Institute Genomics Platform"/>
            <consortium name="The Broad Institute Genome Sequencing Center for Infectious Disease"/>
            <person name="Wu L."/>
            <person name="Ma J."/>
        </authorList>
    </citation>
    <scope>NUCLEOTIDE SEQUENCE [LARGE SCALE GENOMIC DNA]</scope>
    <source>
        <strain evidence="8">CGMCC 4.7367</strain>
    </source>
</reference>
<dbReference type="PROSITE" id="PS51257">
    <property type="entry name" value="PROKAR_LIPOPROTEIN"/>
    <property type="match status" value="1"/>
</dbReference>
<feature type="signal peptide" evidence="4">
    <location>
        <begin position="1"/>
        <end position="20"/>
    </location>
</feature>
<dbReference type="PANTHER" id="PTHR43248:SF29">
    <property type="entry name" value="TRIPEPTIDYL AMINOPEPTIDASE"/>
    <property type="match status" value="1"/>
</dbReference>
<dbReference type="InterPro" id="IPR051601">
    <property type="entry name" value="Serine_prot/Carboxylest_S33"/>
</dbReference>
<dbReference type="PANTHER" id="PTHR43248">
    <property type="entry name" value="2-SUCCINYL-6-HYDROXY-2,4-CYCLOHEXADIENE-1-CARBOXYLATE SYNTHASE"/>
    <property type="match status" value="1"/>
</dbReference>
<dbReference type="Pfam" id="PF00561">
    <property type="entry name" value="Abhydrolase_1"/>
    <property type="match status" value="1"/>
</dbReference>
<dbReference type="RefSeq" id="WP_191298595.1">
    <property type="nucleotide sequence ID" value="NZ_BNAR01000004.1"/>
</dbReference>
<evidence type="ECO:0000256" key="3">
    <source>
        <dbReference type="ARBA" id="ARBA00022801"/>
    </source>
</evidence>
<sequence length="467" mass="50154">MKILAIASILVLLPISPAAASPTLTFQACADVPEADCASLTVPVDRARPDGPQVSLAVARRKATDPARRIGVLLVNPGGPGGSAAQYAKDAPKTFSPEVLARFDVVGYDPRGIGDSQPIYCDTSAVGVPHPSGRPDTPERFAQQVEYNRRLNDDCRIRTGPVFDRVDAQSAAHDMDDLREALGEQKISYYGQSYGTLYGQKYTERYGEHVRAMVIDSVMDASRPLAELLETGARAGEGIFTEFVRWCGVTPSCALHGEDVLSLYADLRARAARGDLHTPGLPDVPLTVTELANRTVRFGYSPDFTRMGEYLKSLSAQPEAVFSAAVATRRPQAVLCQDVAGHPRSAADVAAMDARVRAAAPNVQASPIWDLALVRCVGWQGPELNPALPWRPEKAPRVLVLNSVHDPATGYENAVSVHRQARGKAVLVTYEGTGHGVYTRTACTREVTDAYLIGGTAPQDGLRCPAV</sequence>
<protein>
    <submittedName>
        <fullName evidence="7">Peptidase</fullName>
    </submittedName>
</protein>
<organism evidence="7 8">
    <name type="scientific">Lentzea cavernae</name>
    <dbReference type="NCBI Taxonomy" id="2020703"/>
    <lineage>
        <taxon>Bacteria</taxon>
        <taxon>Bacillati</taxon>
        <taxon>Actinomycetota</taxon>
        <taxon>Actinomycetes</taxon>
        <taxon>Pseudonocardiales</taxon>
        <taxon>Pseudonocardiaceae</taxon>
        <taxon>Lentzea</taxon>
    </lineage>
</organism>
<dbReference type="EMBL" id="BNAR01000004">
    <property type="protein sequence ID" value="GHH39292.1"/>
    <property type="molecule type" value="Genomic_DNA"/>
</dbReference>
<gene>
    <name evidence="7" type="ORF">GCM10017774_30700</name>
</gene>
<dbReference type="Proteomes" id="UP000605568">
    <property type="component" value="Unassembled WGS sequence"/>
</dbReference>
<keyword evidence="8" id="KW-1185">Reference proteome</keyword>
<evidence type="ECO:0000256" key="2">
    <source>
        <dbReference type="ARBA" id="ARBA00022729"/>
    </source>
</evidence>
<dbReference type="InterPro" id="IPR000073">
    <property type="entry name" value="AB_hydrolase_1"/>
</dbReference>
<evidence type="ECO:0000259" key="6">
    <source>
        <dbReference type="Pfam" id="PF08386"/>
    </source>
</evidence>
<keyword evidence="2 4" id="KW-0732">Signal</keyword>
<dbReference type="InterPro" id="IPR029058">
    <property type="entry name" value="AB_hydrolase_fold"/>
</dbReference>
<proteinExistence type="inferred from homology"/>
<evidence type="ECO:0000256" key="4">
    <source>
        <dbReference type="SAM" id="SignalP"/>
    </source>
</evidence>
<name>A0ABQ3MFA0_9PSEU</name>
<evidence type="ECO:0000313" key="7">
    <source>
        <dbReference type="EMBL" id="GHH39292.1"/>
    </source>
</evidence>
<dbReference type="Gene3D" id="3.40.50.1820">
    <property type="entry name" value="alpha/beta hydrolase"/>
    <property type="match status" value="2"/>
</dbReference>
<dbReference type="InterPro" id="IPR013595">
    <property type="entry name" value="Pept_S33_TAP-like_C"/>
</dbReference>
<accession>A0ABQ3MFA0</accession>